<feature type="region of interest" description="Disordered" evidence="1">
    <location>
        <begin position="34"/>
        <end position="60"/>
    </location>
</feature>
<comment type="caution">
    <text evidence="2">The sequence shown here is derived from an EMBL/GenBank/DDBJ whole genome shotgun (WGS) entry which is preliminary data.</text>
</comment>
<dbReference type="Proteomes" id="UP000659496">
    <property type="component" value="Unassembled WGS sequence"/>
</dbReference>
<keyword evidence="3" id="KW-1185">Reference proteome</keyword>
<evidence type="ECO:0000313" key="3">
    <source>
        <dbReference type="Proteomes" id="UP000659496"/>
    </source>
</evidence>
<dbReference type="PROSITE" id="PS51257">
    <property type="entry name" value="PROKAR_LIPOPROTEIN"/>
    <property type="match status" value="1"/>
</dbReference>
<sequence>MIQRGRETLNKLAAMGSVVFASVLFVSGCGNAGKDANKDNREEADIVTNEQKEGGDRDTGDAYGFNKFELEIDVDNKDAIDAEYEVEKEFNPEYQNKLTNIDLEGAEAMDELDKMFDAVNLQHDMSAEEARDKILKYFQIDLYSKFKLDVDFDDGTKLEFEDKQ</sequence>
<organism evidence="2 3">
    <name type="scientific">Sporosarcina gallistercoris</name>
    <dbReference type="NCBI Taxonomy" id="2762245"/>
    <lineage>
        <taxon>Bacteria</taxon>
        <taxon>Bacillati</taxon>
        <taxon>Bacillota</taxon>
        <taxon>Bacilli</taxon>
        <taxon>Bacillales</taxon>
        <taxon>Caryophanaceae</taxon>
        <taxon>Sporosarcina</taxon>
    </lineage>
</organism>
<dbReference type="Pfam" id="PF14039">
    <property type="entry name" value="YusW"/>
    <property type="match status" value="1"/>
</dbReference>
<accession>A0ABR8PKI6</accession>
<evidence type="ECO:0008006" key="4">
    <source>
        <dbReference type="Google" id="ProtNLM"/>
    </source>
</evidence>
<proteinExistence type="predicted"/>
<gene>
    <name evidence="2" type="ORF">H9659_10135</name>
</gene>
<name>A0ABR8PKI6_9BACL</name>
<dbReference type="InterPro" id="IPR025623">
    <property type="entry name" value="YusW"/>
</dbReference>
<evidence type="ECO:0000256" key="1">
    <source>
        <dbReference type="SAM" id="MobiDB-lite"/>
    </source>
</evidence>
<evidence type="ECO:0000313" key="2">
    <source>
        <dbReference type="EMBL" id="MBD7908687.1"/>
    </source>
</evidence>
<feature type="compositionally biased region" description="Basic and acidic residues" evidence="1">
    <location>
        <begin position="35"/>
        <end position="60"/>
    </location>
</feature>
<dbReference type="EMBL" id="JACSQY010000007">
    <property type="protein sequence ID" value="MBD7908687.1"/>
    <property type="molecule type" value="Genomic_DNA"/>
</dbReference>
<reference evidence="2 3" key="1">
    <citation type="submission" date="2020-08" db="EMBL/GenBank/DDBJ databases">
        <title>A Genomic Blueprint of the Chicken Gut Microbiome.</title>
        <authorList>
            <person name="Gilroy R."/>
            <person name="Ravi A."/>
            <person name="Getino M."/>
            <person name="Pursley I."/>
            <person name="Horton D.L."/>
            <person name="Alikhan N.-F."/>
            <person name="Baker D."/>
            <person name="Gharbi K."/>
            <person name="Hall N."/>
            <person name="Watson M."/>
            <person name="Adriaenssens E.M."/>
            <person name="Foster-Nyarko E."/>
            <person name="Jarju S."/>
            <person name="Secka A."/>
            <person name="Antonio M."/>
            <person name="Oren A."/>
            <person name="Chaudhuri R."/>
            <person name="La Ragione R.M."/>
            <person name="Hildebrand F."/>
            <person name="Pallen M.J."/>
        </authorList>
    </citation>
    <scope>NUCLEOTIDE SEQUENCE [LARGE SCALE GENOMIC DNA]</scope>
    <source>
        <strain evidence="2 3">Sa3CUA8</strain>
    </source>
</reference>
<protein>
    <recommendedName>
        <fullName evidence="4">YusW-like protein</fullName>
    </recommendedName>
</protein>